<keyword evidence="12" id="KW-1185">Reference proteome</keyword>
<keyword evidence="7 9" id="KW-0012">Acyltransferase</keyword>
<dbReference type="PROSITE" id="PS51186">
    <property type="entry name" value="GNAT"/>
    <property type="match status" value="1"/>
</dbReference>
<evidence type="ECO:0000256" key="9">
    <source>
        <dbReference type="RuleBase" id="RU365045"/>
    </source>
</evidence>
<evidence type="ECO:0000256" key="4">
    <source>
        <dbReference type="ARBA" id="ARBA00012355"/>
    </source>
</evidence>
<dbReference type="Proteomes" id="UP000193834">
    <property type="component" value="Unassembled WGS sequence"/>
</dbReference>
<reference evidence="11 12" key="1">
    <citation type="submission" date="2017-04" db="EMBL/GenBank/DDBJ databases">
        <authorList>
            <person name="Afonso C.L."/>
            <person name="Miller P.J."/>
            <person name="Scott M.A."/>
            <person name="Spackman E."/>
            <person name="Goraichik I."/>
            <person name="Dimitrov K.M."/>
            <person name="Suarez D.L."/>
            <person name="Swayne D.E."/>
        </authorList>
    </citation>
    <scope>NUCLEOTIDE SEQUENCE [LARGE SCALE GENOMIC DNA]</scope>
    <source>
        <strain evidence="11 12">11</strain>
    </source>
</reference>
<gene>
    <name evidence="9" type="primary">ectA</name>
    <name evidence="11" type="ORF">SAMN06295960_4468</name>
</gene>
<dbReference type="Gene3D" id="3.40.630.30">
    <property type="match status" value="1"/>
</dbReference>
<evidence type="ECO:0000256" key="5">
    <source>
        <dbReference type="ARBA" id="ARBA00017935"/>
    </source>
</evidence>
<dbReference type="NCBIfam" id="TIGR02406">
    <property type="entry name" value="ectoine_EctA"/>
    <property type="match status" value="1"/>
</dbReference>
<dbReference type="EC" id="2.3.1.178" evidence="4 9"/>
<dbReference type="SUPFAM" id="SSF55729">
    <property type="entry name" value="Acyl-CoA N-acyltransferases (Nat)"/>
    <property type="match status" value="1"/>
</dbReference>
<evidence type="ECO:0000313" key="12">
    <source>
        <dbReference type="Proteomes" id="UP000193834"/>
    </source>
</evidence>
<dbReference type="AlphaFoldDB" id="A0A1X7LV23"/>
<feature type="domain" description="N-acetyltransferase" evidence="10">
    <location>
        <begin position="8"/>
        <end position="163"/>
    </location>
</feature>
<dbReference type="UniPathway" id="UPA00067">
    <property type="reaction ID" value="UER00122"/>
</dbReference>
<evidence type="ECO:0000256" key="2">
    <source>
        <dbReference type="ARBA" id="ARBA00004978"/>
    </source>
</evidence>
<dbReference type="InterPro" id="IPR016181">
    <property type="entry name" value="Acyl_CoA_acyltransferase"/>
</dbReference>
<evidence type="ECO:0000256" key="3">
    <source>
        <dbReference type="ARBA" id="ARBA00010712"/>
    </source>
</evidence>
<evidence type="ECO:0000313" key="11">
    <source>
        <dbReference type="EMBL" id="SMG57530.1"/>
    </source>
</evidence>
<comment type="catalytic activity">
    <reaction evidence="8 9">
        <text>L-2,4-diaminobutanoate + acetyl-CoA = (2S)-4-acetamido-2-aminobutanoate + CoA + H(+)</text>
        <dbReference type="Rhea" id="RHEA:16901"/>
        <dbReference type="ChEBI" id="CHEBI:15378"/>
        <dbReference type="ChEBI" id="CHEBI:57287"/>
        <dbReference type="ChEBI" id="CHEBI:57288"/>
        <dbReference type="ChEBI" id="CHEBI:58761"/>
        <dbReference type="ChEBI" id="CHEBI:58929"/>
        <dbReference type="EC" id="2.3.1.178"/>
    </reaction>
</comment>
<comment type="similarity">
    <text evidence="3 9">Belongs to the acetyltransferase family. EctA subfamily.</text>
</comment>
<dbReference type="OrthoDB" id="2436196at2"/>
<evidence type="ECO:0000256" key="7">
    <source>
        <dbReference type="ARBA" id="ARBA00023315"/>
    </source>
</evidence>
<comment type="function">
    <text evidence="1 9">Catalyzes the acetylation of L-2,4-diaminobutyrate (DABA) to gamma-N-acetyl-alpha,gamma-diaminobutyric acid (ADABA) with acetyl coenzyme A.</text>
</comment>
<evidence type="ECO:0000256" key="6">
    <source>
        <dbReference type="ARBA" id="ARBA00022679"/>
    </source>
</evidence>
<dbReference type="Pfam" id="PF00583">
    <property type="entry name" value="Acetyltransf_1"/>
    <property type="match status" value="1"/>
</dbReference>
<evidence type="ECO:0000259" key="10">
    <source>
        <dbReference type="PROSITE" id="PS51186"/>
    </source>
</evidence>
<comment type="pathway">
    <text evidence="2 9">Amine and polyamine biosynthesis; ectoine biosynthesis; L-ectoine from L-aspartate 4-semialdehyde: step 2/3.</text>
</comment>
<dbReference type="STRING" id="1852522.SAMN06295960_4468"/>
<dbReference type="CDD" id="cd04301">
    <property type="entry name" value="NAT_SF"/>
    <property type="match status" value="1"/>
</dbReference>
<sequence length="167" mass="18435">MNSCTRKLTIRKPTAQDGAAVWKLVKHSGSLDLNSPYAYLMTCEMFAGTSAVACVEDTLVGFVTGYRKPMQLDTLFIWQIGIDPVYRGQGIGKQLLKSVLQREENADASYVEATIGPDNTASSQLFLRLADELGTTCSLTNHFEPDWFPSDTPHDAELLYRIGPLLS</sequence>
<dbReference type="RefSeq" id="WP_085498364.1">
    <property type="nucleotide sequence ID" value="NZ_FXAZ01000008.1"/>
</dbReference>
<name>A0A1X7LV23_9BACL</name>
<dbReference type="GO" id="GO:0019491">
    <property type="term" value="P:ectoine biosynthetic process"/>
    <property type="evidence" value="ECO:0007669"/>
    <property type="project" value="UniProtKB-UniPathway"/>
</dbReference>
<dbReference type="InterPro" id="IPR012772">
    <property type="entry name" value="Ectoine_EctA"/>
</dbReference>
<keyword evidence="6 9" id="KW-0808">Transferase</keyword>
<evidence type="ECO:0000256" key="1">
    <source>
        <dbReference type="ARBA" id="ARBA00003741"/>
    </source>
</evidence>
<dbReference type="GO" id="GO:0033816">
    <property type="term" value="F:diaminobutyrate acetyltransferase activity"/>
    <property type="evidence" value="ECO:0007669"/>
    <property type="project" value="UniProtKB-EC"/>
</dbReference>
<evidence type="ECO:0000256" key="8">
    <source>
        <dbReference type="ARBA" id="ARBA00048924"/>
    </source>
</evidence>
<proteinExistence type="inferred from homology"/>
<protein>
    <recommendedName>
        <fullName evidence="5 9">L-2,4-diaminobutyric acid acetyltransferase</fullName>
        <shortName evidence="9">DABA acetyltransferase</shortName>
        <ecNumber evidence="4 9">2.3.1.178</ecNumber>
    </recommendedName>
</protein>
<accession>A0A1X7LV23</accession>
<organism evidence="11 12">
    <name type="scientific">Paenibacillus aquistagni</name>
    <dbReference type="NCBI Taxonomy" id="1852522"/>
    <lineage>
        <taxon>Bacteria</taxon>
        <taxon>Bacillati</taxon>
        <taxon>Bacillota</taxon>
        <taxon>Bacilli</taxon>
        <taxon>Bacillales</taxon>
        <taxon>Paenibacillaceae</taxon>
        <taxon>Paenibacillus</taxon>
    </lineage>
</organism>
<dbReference type="InterPro" id="IPR000182">
    <property type="entry name" value="GNAT_dom"/>
</dbReference>
<dbReference type="EMBL" id="FXAZ01000008">
    <property type="protein sequence ID" value="SMG57530.1"/>
    <property type="molecule type" value="Genomic_DNA"/>
</dbReference>